<feature type="transmembrane region" description="Helical" evidence="1">
    <location>
        <begin position="119"/>
        <end position="140"/>
    </location>
</feature>
<proteinExistence type="predicted"/>
<feature type="transmembrane region" description="Helical" evidence="1">
    <location>
        <begin position="33"/>
        <end position="52"/>
    </location>
</feature>
<protein>
    <submittedName>
        <fullName evidence="2">Uncharacterized protein</fullName>
    </submittedName>
</protein>
<keyword evidence="1" id="KW-0472">Membrane</keyword>
<keyword evidence="3" id="KW-1185">Reference proteome</keyword>
<gene>
    <name evidence="2" type="ORF">SAMN05421642_12344</name>
</gene>
<dbReference type="AlphaFoldDB" id="A0A239MVY8"/>
<evidence type="ECO:0000313" key="2">
    <source>
        <dbReference type="EMBL" id="SNT46670.1"/>
    </source>
</evidence>
<feature type="transmembrane region" description="Helical" evidence="1">
    <location>
        <begin position="58"/>
        <end position="77"/>
    </location>
</feature>
<keyword evidence="1" id="KW-0812">Transmembrane</keyword>
<keyword evidence="1" id="KW-1133">Transmembrane helix</keyword>
<dbReference type="OrthoDB" id="4641991at2"/>
<evidence type="ECO:0000256" key="1">
    <source>
        <dbReference type="SAM" id="Phobius"/>
    </source>
</evidence>
<organism evidence="2 3">
    <name type="scientific">Rhodococcoides kyotonense</name>
    <dbReference type="NCBI Taxonomy" id="398843"/>
    <lineage>
        <taxon>Bacteria</taxon>
        <taxon>Bacillati</taxon>
        <taxon>Actinomycetota</taxon>
        <taxon>Actinomycetes</taxon>
        <taxon>Mycobacteriales</taxon>
        <taxon>Nocardiaceae</taxon>
        <taxon>Rhodococcoides</taxon>
    </lineage>
</organism>
<name>A0A239MVY8_9NOCA</name>
<sequence>MNSERPQHRDPLKYLKKWGRDESFYRDIATRTLSILISSVFVYVGALLLGYARRPETAALFWIGVVTAVSAVLVCVYRKVDAGIDERAAKHFEALARKEDKEIGSYQGRREAWEFNRSLFALGALVIAIMVMVGLVLAFYGPEPQEPITEGLSFLAEQQA</sequence>
<dbReference type="EMBL" id="FZOW01000023">
    <property type="protein sequence ID" value="SNT46670.1"/>
    <property type="molecule type" value="Genomic_DNA"/>
</dbReference>
<evidence type="ECO:0000313" key="3">
    <source>
        <dbReference type="Proteomes" id="UP000198327"/>
    </source>
</evidence>
<dbReference type="Proteomes" id="UP000198327">
    <property type="component" value="Unassembled WGS sequence"/>
</dbReference>
<reference evidence="3" key="1">
    <citation type="submission" date="2017-06" db="EMBL/GenBank/DDBJ databases">
        <authorList>
            <person name="Varghese N."/>
            <person name="Submissions S."/>
        </authorList>
    </citation>
    <scope>NUCLEOTIDE SEQUENCE [LARGE SCALE GENOMIC DNA]</scope>
    <source>
        <strain evidence="3">JCM 23211</strain>
    </source>
</reference>
<dbReference type="RefSeq" id="WP_089251853.1">
    <property type="nucleotide sequence ID" value="NZ_FZOW01000023.1"/>
</dbReference>
<accession>A0A239MVY8</accession>